<evidence type="ECO:0000313" key="2">
    <source>
        <dbReference type="Proteomes" id="UP000230251"/>
    </source>
</evidence>
<sequence length="96" mass="10239">MLGRLILPFSASVLAVGVLLFVGRNPDAFDAGHGGFVILIPPVALDHEQWLLPCLYGQRCPEKDASASSSSIPGGCTRFCSLPRPLSAAWWQDATT</sequence>
<accession>A0A2M8ENM6</accession>
<dbReference type="AlphaFoldDB" id="A0A2M8ENM6"/>
<protein>
    <submittedName>
        <fullName evidence="1">Uncharacterized protein</fullName>
    </submittedName>
</protein>
<proteinExistence type="predicted"/>
<dbReference type="Proteomes" id="UP000230251">
    <property type="component" value="Unassembled WGS sequence"/>
</dbReference>
<organism evidence="1 2">
    <name type="scientific">Candidatus Uhrbacteria bacterium CG_4_9_14_0_2_um_filter_41_50</name>
    <dbReference type="NCBI Taxonomy" id="1975031"/>
    <lineage>
        <taxon>Bacteria</taxon>
        <taxon>Candidatus Uhriibacteriota</taxon>
    </lineage>
</organism>
<comment type="caution">
    <text evidence="1">The sequence shown here is derived from an EMBL/GenBank/DDBJ whole genome shotgun (WGS) entry which is preliminary data.</text>
</comment>
<name>A0A2M8ENM6_9BACT</name>
<evidence type="ECO:0000313" key="1">
    <source>
        <dbReference type="EMBL" id="PJC24257.1"/>
    </source>
</evidence>
<gene>
    <name evidence="1" type="ORF">CO057_03785</name>
</gene>
<dbReference type="EMBL" id="PFSI01000054">
    <property type="protein sequence ID" value="PJC24257.1"/>
    <property type="molecule type" value="Genomic_DNA"/>
</dbReference>
<reference evidence="2" key="1">
    <citation type="submission" date="2017-09" db="EMBL/GenBank/DDBJ databases">
        <title>Depth-based differentiation of microbial function through sediment-hosted aquifers and enrichment of novel symbionts in the deep terrestrial subsurface.</title>
        <authorList>
            <person name="Probst A.J."/>
            <person name="Ladd B."/>
            <person name="Jarett J.K."/>
            <person name="Geller-Mcgrath D.E."/>
            <person name="Sieber C.M.K."/>
            <person name="Emerson J.B."/>
            <person name="Anantharaman K."/>
            <person name="Thomas B.C."/>
            <person name="Malmstrom R."/>
            <person name="Stieglmeier M."/>
            <person name="Klingl A."/>
            <person name="Woyke T."/>
            <person name="Ryan C.M."/>
            <person name="Banfield J.F."/>
        </authorList>
    </citation>
    <scope>NUCLEOTIDE SEQUENCE [LARGE SCALE GENOMIC DNA]</scope>
</reference>